<accession>A0A2P5DU54</accession>
<protein>
    <submittedName>
        <fullName evidence="1">Uncharacterized protein</fullName>
    </submittedName>
</protein>
<name>A0A2P5DU54_PARAD</name>
<sequence>MHMNRDEPSPLTMVRRIFVISVLNPLQSTLSKMQSWRWESWPAMVTMLMLKWVVLSGPRSSNDVRESIFRERVQRSSNDVSAVGILLVRVCGTLMVKRSLDNINGEKEW</sequence>
<proteinExistence type="predicted"/>
<comment type="caution">
    <text evidence="1">The sequence shown here is derived from an EMBL/GenBank/DDBJ whole genome shotgun (WGS) entry which is preliminary data.</text>
</comment>
<evidence type="ECO:0000313" key="2">
    <source>
        <dbReference type="Proteomes" id="UP000237105"/>
    </source>
</evidence>
<evidence type="ECO:0000313" key="1">
    <source>
        <dbReference type="EMBL" id="PON76823.1"/>
    </source>
</evidence>
<organism evidence="1 2">
    <name type="scientific">Parasponia andersonii</name>
    <name type="common">Sponia andersonii</name>
    <dbReference type="NCBI Taxonomy" id="3476"/>
    <lineage>
        <taxon>Eukaryota</taxon>
        <taxon>Viridiplantae</taxon>
        <taxon>Streptophyta</taxon>
        <taxon>Embryophyta</taxon>
        <taxon>Tracheophyta</taxon>
        <taxon>Spermatophyta</taxon>
        <taxon>Magnoliopsida</taxon>
        <taxon>eudicotyledons</taxon>
        <taxon>Gunneridae</taxon>
        <taxon>Pentapetalae</taxon>
        <taxon>rosids</taxon>
        <taxon>fabids</taxon>
        <taxon>Rosales</taxon>
        <taxon>Cannabaceae</taxon>
        <taxon>Parasponia</taxon>
    </lineage>
</organism>
<keyword evidence="2" id="KW-1185">Reference proteome</keyword>
<dbReference type="AlphaFoldDB" id="A0A2P5DU54"/>
<gene>
    <name evidence="1" type="ORF">PanWU01x14_031430</name>
</gene>
<dbReference type="Proteomes" id="UP000237105">
    <property type="component" value="Unassembled WGS sequence"/>
</dbReference>
<dbReference type="EMBL" id="JXTB01000016">
    <property type="protein sequence ID" value="PON76823.1"/>
    <property type="molecule type" value="Genomic_DNA"/>
</dbReference>
<reference evidence="2" key="1">
    <citation type="submission" date="2016-06" db="EMBL/GenBank/DDBJ databases">
        <title>Parallel loss of symbiosis genes in relatives of nitrogen-fixing non-legume Parasponia.</title>
        <authorList>
            <person name="Van Velzen R."/>
            <person name="Holmer R."/>
            <person name="Bu F."/>
            <person name="Rutten L."/>
            <person name="Van Zeijl A."/>
            <person name="Liu W."/>
            <person name="Santuari L."/>
            <person name="Cao Q."/>
            <person name="Sharma T."/>
            <person name="Shen D."/>
            <person name="Roswanjaya Y."/>
            <person name="Wardhani T."/>
            <person name="Kalhor M.S."/>
            <person name="Jansen J."/>
            <person name="Van den Hoogen J."/>
            <person name="Gungor B."/>
            <person name="Hartog M."/>
            <person name="Hontelez J."/>
            <person name="Verver J."/>
            <person name="Yang W.-C."/>
            <person name="Schijlen E."/>
            <person name="Repin R."/>
            <person name="Schilthuizen M."/>
            <person name="Schranz E."/>
            <person name="Heidstra R."/>
            <person name="Miyata K."/>
            <person name="Fedorova E."/>
            <person name="Kohlen W."/>
            <person name="Bisseling T."/>
            <person name="Smit S."/>
            <person name="Geurts R."/>
        </authorList>
    </citation>
    <scope>NUCLEOTIDE SEQUENCE [LARGE SCALE GENOMIC DNA]</scope>
    <source>
        <strain evidence="2">cv. WU1-14</strain>
    </source>
</reference>